<keyword evidence="1" id="KW-0479">Metal-binding</keyword>
<dbReference type="SUPFAM" id="SSF57903">
    <property type="entry name" value="FYVE/PHD zinc finger"/>
    <property type="match status" value="1"/>
</dbReference>
<evidence type="ECO:0000256" key="1">
    <source>
        <dbReference type="ARBA" id="ARBA00022723"/>
    </source>
</evidence>
<sequence length="523" mass="61000">KQSVYPQTRQRDDLQKEKVELELKTAELEDFREGLENSNAKFLKHIESLESQNEESISEISELREECEAFKNDYKTTTKKLDAAEEKMKILTQNVGSSQQHIAELQKRVTELNTSCSDSEKLVQEMMNEREKLEKQMELFEQDVRSLTETNKELQTDKESITNSLEQHIEQIAASQKEAGMWAESLVAKDDEISELKETLQKSTHEMAKERFFIPRIFTMCFCVNKWKSRQIKPYLVMIREKDQKIADMEEKSSSLSKSLKSTKQTAREAETELARLLAEKESWLKTRDTLLSQSEKLTATVTELKRKSSLAHETEQKLKMEKSRAEKSLENSFQKENETHEEFLLVSEKLQRTQKDLANAEEQIESLETQLESSCMTRDDLTTQLSDTELKFKKFKIEYKKMEESQTEFASEIYHLTEEKSVLKLKYDENAKALSYSKTALSELGAKHAELQVQWYAEKSVRWEVDEEVSNCRRCSAEFSLLVRRHHCRKCGVIFCWQCSNFTIMMPSSDKPQRVCEACSKS</sequence>
<accession>E4YNM9</accession>
<dbReference type="AlphaFoldDB" id="E4YNM9"/>
<dbReference type="GO" id="GO:0005770">
    <property type="term" value="C:late endosome"/>
    <property type="evidence" value="ECO:0007669"/>
    <property type="project" value="TreeGrafter"/>
</dbReference>
<dbReference type="SMART" id="SM00064">
    <property type="entry name" value="FYVE"/>
    <property type="match status" value="1"/>
</dbReference>
<keyword evidence="3" id="KW-0862">Zinc</keyword>
<feature type="domain" description="FYVE-type" evidence="6">
    <location>
        <begin position="467"/>
        <end position="523"/>
    </location>
</feature>
<name>E4YNM9_OIKDI</name>
<organism evidence="7">
    <name type="scientific">Oikopleura dioica</name>
    <name type="common">Tunicate</name>
    <dbReference type="NCBI Taxonomy" id="34765"/>
    <lineage>
        <taxon>Eukaryota</taxon>
        <taxon>Metazoa</taxon>
        <taxon>Chordata</taxon>
        <taxon>Tunicata</taxon>
        <taxon>Appendicularia</taxon>
        <taxon>Copelata</taxon>
        <taxon>Oikopleuridae</taxon>
        <taxon>Oikopleura</taxon>
    </lineage>
</organism>
<dbReference type="Proteomes" id="UP000011014">
    <property type="component" value="Unassembled WGS sequence"/>
</dbReference>
<dbReference type="GO" id="GO:0005776">
    <property type="term" value="C:autophagosome"/>
    <property type="evidence" value="ECO:0007669"/>
    <property type="project" value="TreeGrafter"/>
</dbReference>
<evidence type="ECO:0000256" key="4">
    <source>
        <dbReference type="PROSITE-ProRule" id="PRU00091"/>
    </source>
</evidence>
<dbReference type="PANTHER" id="PTHR46753:SF2">
    <property type="entry name" value="FYVE AND COILED-COIL DOMAIN-CONTAINING PROTEIN 1"/>
    <property type="match status" value="1"/>
</dbReference>
<evidence type="ECO:0000256" key="5">
    <source>
        <dbReference type="SAM" id="Coils"/>
    </source>
</evidence>
<dbReference type="GO" id="GO:0008270">
    <property type="term" value="F:zinc ion binding"/>
    <property type="evidence" value="ECO:0007669"/>
    <property type="project" value="UniProtKB-KW"/>
</dbReference>
<dbReference type="Gene3D" id="3.30.40.10">
    <property type="entry name" value="Zinc/RING finger domain, C3HC4 (zinc finger)"/>
    <property type="match status" value="1"/>
</dbReference>
<feature type="coiled-coil region" evidence="5">
    <location>
        <begin position="260"/>
        <end position="308"/>
    </location>
</feature>
<dbReference type="CDD" id="cd15730">
    <property type="entry name" value="FYVE_EEA1"/>
    <property type="match status" value="1"/>
</dbReference>
<dbReference type="EMBL" id="FN654895">
    <property type="protein sequence ID" value="CBY37077.1"/>
    <property type="molecule type" value="Genomic_DNA"/>
</dbReference>
<feature type="non-terminal residue" evidence="7">
    <location>
        <position position="1"/>
    </location>
</feature>
<dbReference type="InterPro" id="IPR017455">
    <property type="entry name" value="Znf_FYVE-rel"/>
</dbReference>
<dbReference type="Gene3D" id="1.10.287.1490">
    <property type="match status" value="1"/>
</dbReference>
<evidence type="ECO:0000256" key="3">
    <source>
        <dbReference type="ARBA" id="ARBA00022833"/>
    </source>
</evidence>
<feature type="coiled-coil region" evidence="5">
    <location>
        <begin position="9"/>
        <end position="206"/>
    </location>
</feature>
<dbReference type="InterPro" id="IPR013083">
    <property type="entry name" value="Znf_RING/FYVE/PHD"/>
</dbReference>
<dbReference type="GO" id="GO:0005764">
    <property type="term" value="C:lysosome"/>
    <property type="evidence" value="ECO:0007669"/>
    <property type="project" value="TreeGrafter"/>
</dbReference>
<keyword evidence="5" id="KW-0175">Coiled coil</keyword>
<gene>
    <name evidence="7" type="ORF">GSOID_T00030146001</name>
</gene>
<dbReference type="InterPro" id="IPR011011">
    <property type="entry name" value="Znf_FYVE_PHD"/>
</dbReference>
<dbReference type="InterPro" id="IPR000306">
    <property type="entry name" value="Znf_FYVE"/>
</dbReference>
<protein>
    <recommendedName>
        <fullName evidence="6">FYVE-type domain-containing protein</fullName>
    </recommendedName>
</protein>
<evidence type="ECO:0000256" key="2">
    <source>
        <dbReference type="ARBA" id="ARBA00022771"/>
    </source>
</evidence>
<dbReference type="Pfam" id="PF01363">
    <property type="entry name" value="FYVE"/>
    <property type="match status" value="1"/>
</dbReference>
<keyword evidence="2 4" id="KW-0863">Zinc-finger</keyword>
<proteinExistence type="predicted"/>
<dbReference type="GO" id="GO:0072383">
    <property type="term" value="P:plus-end-directed vesicle transport along microtubule"/>
    <property type="evidence" value="ECO:0007669"/>
    <property type="project" value="TreeGrafter"/>
</dbReference>
<dbReference type="PROSITE" id="PS50178">
    <property type="entry name" value="ZF_FYVE"/>
    <property type="match status" value="1"/>
</dbReference>
<evidence type="ECO:0000259" key="6">
    <source>
        <dbReference type="PROSITE" id="PS50178"/>
    </source>
</evidence>
<reference evidence="7" key="1">
    <citation type="journal article" date="2010" name="Science">
        <title>Plasticity of animal genome architecture unmasked by rapid evolution of a pelagic tunicate.</title>
        <authorList>
            <person name="Denoeud F."/>
            <person name="Henriet S."/>
            <person name="Mungpakdee S."/>
            <person name="Aury J.M."/>
            <person name="Da Silva C."/>
            <person name="Brinkmann H."/>
            <person name="Mikhaleva J."/>
            <person name="Olsen L.C."/>
            <person name="Jubin C."/>
            <person name="Canestro C."/>
            <person name="Bouquet J.M."/>
            <person name="Danks G."/>
            <person name="Poulain J."/>
            <person name="Campsteijn C."/>
            <person name="Adamski M."/>
            <person name="Cross I."/>
            <person name="Yadetie F."/>
            <person name="Muffato M."/>
            <person name="Louis A."/>
            <person name="Butcher S."/>
            <person name="Tsagkogeorga G."/>
            <person name="Konrad A."/>
            <person name="Singh S."/>
            <person name="Jensen M.F."/>
            <person name="Cong E.H."/>
            <person name="Eikeseth-Otteraa H."/>
            <person name="Noel B."/>
            <person name="Anthouard V."/>
            <person name="Porcel B.M."/>
            <person name="Kachouri-Lafond R."/>
            <person name="Nishino A."/>
            <person name="Ugolini M."/>
            <person name="Chourrout P."/>
            <person name="Nishida H."/>
            <person name="Aasland R."/>
            <person name="Huzurbazar S."/>
            <person name="Westhof E."/>
            <person name="Delsuc F."/>
            <person name="Lehrach H."/>
            <person name="Reinhardt R."/>
            <person name="Weissenbach J."/>
            <person name="Roy S.W."/>
            <person name="Artiguenave F."/>
            <person name="Postlethwait J.H."/>
            <person name="Manak J.R."/>
            <person name="Thompson E.M."/>
            <person name="Jaillon O."/>
            <person name="Du Pasquier L."/>
            <person name="Boudinot P."/>
            <person name="Liberles D.A."/>
            <person name="Volff J.N."/>
            <person name="Philippe H."/>
            <person name="Lenhard B."/>
            <person name="Roest Crollius H."/>
            <person name="Wincker P."/>
            <person name="Chourrout D."/>
        </authorList>
    </citation>
    <scope>NUCLEOTIDE SEQUENCE [LARGE SCALE GENOMIC DNA]</scope>
</reference>
<feature type="coiled-coil region" evidence="5">
    <location>
        <begin position="344"/>
        <end position="406"/>
    </location>
</feature>
<dbReference type="GO" id="GO:1901098">
    <property type="term" value="P:positive regulation of autophagosome maturation"/>
    <property type="evidence" value="ECO:0007669"/>
    <property type="project" value="TreeGrafter"/>
</dbReference>
<dbReference type="PANTHER" id="PTHR46753">
    <property type="entry name" value="FYVE AND COILED-COIL DOMAIN-CONTAINING PROTEIN 1"/>
    <property type="match status" value="1"/>
</dbReference>
<evidence type="ECO:0000313" key="7">
    <source>
        <dbReference type="EMBL" id="CBY37077.1"/>
    </source>
</evidence>